<dbReference type="Pfam" id="PF01638">
    <property type="entry name" value="HxlR"/>
    <property type="match status" value="1"/>
</dbReference>
<proteinExistence type="predicted"/>
<keyword evidence="6" id="KW-1185">Reference proteome</keyword>
<dbReference type="PROSITE" id="PS51118">
    <property type="entry name" value="HTH_HXLR"/>
    <property type="match status" value="1"/>
</dbReference>
<feature type="domain" description="HTH hxlR-type" evidence="4">
    <location>
        <begin position="16"/>
        <end position="114"/>
    </location>
</feature>
<dbReference type="Proteomes" id="UP000215199">
    <property type="component" value="Unassembled WGS sequence"/>
</dbReference>
<organism evidence="5 6">
    <name type="scientific">Amycolatopsis vastitatis</name>
    <dbReference type="NCBI Taxonomy" id="1905142"/>
    <lineage>
        <taxon>Bacteria</taxon>
        <taxon>Bacillati</taxon>
        <taxon>Actinomycetota</taxon>
        <taxon>Actinomycetes</taxon>
        <taxon>Pseudonocardiales</taxon>
        <taxon>Pseudonocardiaceae</taxon>
        <taxon>Amycolatopsis</taxon>
    </lineage>
</organism>
<reference evidence="6" key="1">
    <citation type="submission" date="2017-07" db="EMBL/GenBank/DDBJ databases">
        <title>Comparative genome mining reveals phylogenetic distribution patterns of secondary metabolites in Amycolatopsis.</title>
        <authorList>
            <person name="Adamek M."/>
            <person name="Alanjary M."/>
            <person name="Sales-Ortells H."/>
            <person name="Goodfellow M."/>
            <person name="Bull A.T."/>
            <person name="Kalinowski J."/>
            <person name="Ziemert N."/>
        </authorList>
    </citation>
    <scope>NUCLEOTIDE SEQUENCE [LARGE SCALE GENOMIC DNA]</scope>
    <source>
        <strain evidence="6">H5</strain>
    </source>
</reference>
<gene>
    <name evidence="5" type="ORF">CF165_49415</name>
</gene>
<accession>A0A229SK45</accession>
<dbReference type="SUPFAM" id="SSF46785">
    <property type="entry name" value="Winged helix' DNA-binding domain"/>
    <property type="match status" value="1"/>
</dbReference>
<dbReference type="EMBL" id="NMUL01000101">
    <property type="protein sequence ID" value="OXM59104.1"/>
    <property type="molecule type" value="Genomic_DNA"/>
</dbReference>
<evidence type="ECO:0000313" key="5">
    <source>
        <dbReference type="EMBL" id="OXM59104.1"/>
    </source>
</evidence>
<keyword evidence="3" id="KW-0804">Transcription</keyword>
<comment type="caution">
    <text evidence="5">The sequence shown here is derived from an EMBL/GenBank/DDBJ whole genome shotgun (WGS) entry which is preliminary data.</text>
</comment>
<dbReference type="PANTHER" id="PTHR33204">
    <property type="entry name" value="TRANSCRIPTIONAL REGULATOR, MARR FAMILY"/>
    <property type="match status" value="1"/>
</dbReference>
<evidence type="ECO:0000256" key="1">
    <source>
        <dbReference type="ARBA" id="ARBA00023015"/>
    </source>
</evidence>
<dbReference type="OrthoDB" id="370168at2"/>
<sequence>MSADQLVTPSSENPRCAVRVILDRIADKWTALVITLLADGELGYARLRRAATGISDKMLAQTLQSLERDGLVTRTVQTSRPIRVTYALTPLGHTLVPPLAALVDWTLQYGPQLAANQTAYDAGLQG</sequence>
<evidence type="ECO:0000256" key="2">
    <source>
        <dbReference type="ARBA" id="ARBA00023125"/>
    </source>
</evidence>
<evidence type="ECO:0000313" key="6">
    <source>
        <dbReference type="Proteomes" id="UP000215199"/>
    </source>
</evidence>
<dbReference type="InterPro" id="IPR036390">
    <property type="entry name" value="WH_DNA-bd_sf"/>
</dbReference>
<dbReference type="RefSeq" id="WP_093954526.1">
    <property type="nucleotide sequence ID" value="NZ_NMUL01000101.1"/>
</dbReference>
<dbReference type="GO" id="GO:0003677">
    <property type="term" value="F:DNA binding"/>
    <property type="evidence" value="ECO:0007669"/>
    <property type="project" value="UniProtKB-KW"/>
</dbReference>
<dbReference type="InterPro" id="IPR002577">
    <property type="entry name" value="HTH_HxlR"/>
</dbReference>
<evidence type="ECO:0000259" key="4">
    <source>
        <dbReference type="PROSITE" id="PS51118"/>
    </source>
</evidence>
<dbReference type="PANTHER" id="PTHR33204:SF18">
    <property type="entry name" value="TRANSCRIPTIONAL REGULATORY PROTEIN"/>
    <property type="match status" value="1"/>
</dbReference>
<dbReference type="InterPro" id="IPR036388">
    <property type="entry name" value="WH-like_DNA-bd_sf"/>
</dbReference>
<dbReference type="AlphaFoldDB" id="A0A229SK45"/>
<evidence type="ECO:0000256" key="3">
    <source>
        <dbReference type="ARBA" id="ARBA00023163"/>
    </source>
</evidence>
<dbReference type="Gene3D" id="1.10.10.10">
    <property type="entry name" value="Winged helix-like DNA-binding domain superfamily/Winged helix DNA-binding domain"/>
    <property type="match status" value="1"/>
</dbReference>
<keyword evidence="2" id="KW-0238">DNA-binding</keyword>
<name>A0A229SK45_9PSEU</name>
<keyword evidence="1" id="KW-0805">Transcription regulation</keyword>
<protein>
    <submittedName>
        <fullName evidence="5">HxlR family transcriptional regulator</fullName>
    </submittedName>
</protein>